<comment type="subcellular location">
    <subcellularLocation>
        <location evidence="1">Membrane</location>
        <topology evidence="1">Multi-pass membrane protein</topology>
    </subcellularLocation>
</comment>
<feature type="transmembrane region" description="Helical" evidence="8">
    <location>
        <begin position="194"/>
        <end position="214"/>
    </location>
</feature>
<comment type="similarity">
    <text evidence="2">Belongs to the CcmC/CycZ/HelC family.</text>
</comment>
<protein>
    <recommendedName>
        <fullName evidence="3">Heme exporter protein C</fullName>
    </recommendedName>
</protein>
<dbReference type="PRINTS" id="PR01386">
    <property type="entry name" value="CCMCBIOGNSIS"/>
</dbReference>
<feature type="transmembrane region" description="Helical" evidence="8">
    <location>
        <begin position="88"/>
        <end position="108"/>
    </location>
</feature>
<feature type="transmembrane region" description="Helical" evidence="8">
    <location>
        <begin position="55"/>
        <end position="76"/>
    </location>
</feature>
<dbReference type="InterPro" id="IPR003557">
    <property type="entry name" value="Cyt_c_biogenesis_CcmC"/>
</dbReference>
<evidence type="ECO:0000259" key="9">
    <source>
        <dbReference type="Pfam" id="PF01578"/>
    </source>
</evidence>
<name>D7BCG2_ALLS1</name>
<evidence type="ECO:0000313" key="10">
    <source>
        <dbReference type="EMBL" id="ADH62847.1"/>
    </source>
</evidence>
<keyword evidence="11" id="KW-1185">Reference proteome</keyword>
<gene>
    <name evidence="10" type="ordered locus">Mesil_0936</name>
</gene>
<dbReference type="Pfam" id="PF01578">
    <property type="entry name" value="Cytochrom_C_asm"/>
    <property type="match status" value="1"/>
</dbReference>
<keyword evidence="6 8" id="KW-1133">Transmembrane helix</keyword>
<dbReference type="eggNOG" id="COG0755">
    <property type="taxonomic scope" value="Bacteria"/>
</dbReference>
<dbReference type="InterPro" id="IPR045062">
    <property type="entry name" value="Cyt_c_biogenesis_CcsA/CcmC"/>
</dbReference>
<feature type="transmembrane region" description="Helical" evidence="8">
    <location>
        <begin position="12"/>
        <end position="35"/>
    </location>
</feature>
<dbReference type="GO" id="GO:0017004">
    <property type="term" value="P:cytochrome complex assembly"/>
    <property type="evidence" value="ECO:0007669"/>
    <property type="project" value="UniProtKB-KW"/>
</dbReference>
<feature type="transmembrane region" description="Helical" evidence="8">
    <location>
        <begin position="150"/>
        <end position="174"/>
    </location>
</feature>
<dbReference type="AlphaFoldDB" id="D7BCG2"/>
<proteinExistence type="inferred from homology"/>
<dbReference type="Proteomes" id="UP000001916">
    <property type="component" value="Chromosome"/>
</dbReference>
<evidence type="ECO:0000256" key="3">
    <source>
        <dbReference type="ARBA" id="ARBA00016463"/>
    </source>
</evidence>
<dbReference type="KEGG" id="msv:Mesil_0936"/>
<evidence type="ECO:0000256" key="8">
    <source>
        <dbReference type="SAM" id="Phobius"/>
    </source>
</evidence>
<evidence type="ECO:0000256" key="1">
    <source>
        <dbReference type="ARBA" id="ARBA00004141"/>
    </source>
</evidence>
<evidence type="ECO:0000313" key="11">
    <source>
        <dbReference type="Proteomes" id="UP000001916"/>
    </source>
</evidence>
<dbReference type="OrthoDB" id="9814290at2"/>
<keyword evidence="7 8" id="KW-0472">Membrane</keyword>
<dbReference type="STRING" id="526227.Mesil_0936"/>
<dbReference type="PANTHER" id="PTHR30071">
    <property type="entry name" value="HEME EXPORTER PROTEIN C"/>
    <property type="match status" value="1"/>
</dbReference>
<dbReference type="GO" id="GO:0020037">
    <property type="term" value="F:heme binding"/>
    <property type="evidence" value="ECO:0007669"/>
    <property type="project" value="InterPro"/>
</dbReference>
<dbReference type="HOGENOM" id="CLU_066538_1_0_0"/>
<keyword evidence="5" id="KW-0201">Cytochrome c-type biogenesis</keyword>
<dbReference type="PANTHER" id="PTHR30071:SF1">
    <property type="entry name" value="CYTOCHROME B_B6 PROTEIN-RELATED"/>
    <property type="match status" value="1"/>
</dbReference>
<evidence type="ECO:0000256" key="5">
    <source>
        <dbReference type="ARBA" id="ARBA00022748"/>
    </source>
</evidence>
<evidence type="ECO:0000256" key="2">
    <source>
        <dbReference type="ARBA" id="ARBA00005840"/>
    </source>
</evidence>
<dbReference type="RefSeq" id="WP_013157431.1">
    <property type="nucleotide sequence ID" value="NC_014212.1"/>
</dbReference>
<evidence type="ECO:0000256" key="4">
    <source>
        <dbReference type="ARBA" id="ARBA00022692"/>
    </source>
</evidence>
<sequence>MQTLERTPTTRLDGLTLALLGTGTLAFLVALYFVLTSPPEVSQGYVYRIVFVHISTAWVGYLACFGCLAYSVAYLVTRKPAHDRMAAVMAELILLFMGLTLVQGMLYARPTWGVYWEWEPRLTTTAILFAVYVGYFVLRAAIEDPELRAKAAAAVGILGVINVPISYMSVIWWRSLHQVQSFNLTTGKSQFDPAMLPALLVTLTALTLLFFGFARFKGYLAAQSAHKEVMDG</sequence>
<dbReference type="GO" id="GO:0005886">
    <property type="term" value="C:plasma membrane"/>
    <property type="evidence" value="ECO:0007669"/>
    <property type="project" value="TreeGrafter"/>
</dbReference>
<reference evidence="10 11" key="1">
    <citation type="journal article" date="2010" name="Stand. Genomic Sci.">
        <title>Complete genome sequence of Meiothermus silvanus type strain (VI-R2).</title>
        <authorList>
            <person name="Sikorski J."/>
            <person name="Tindall B.J."/>
            <person name="Lowry S."/>
            <person name="Lucas S."/>
            <person name="Nolan M."/>
            <person name="Copeland A."/>
            <person name="Glavina Del Rio T."/>
            <person name="Tice H."/>
            <person name="Cheng J.F."/>
            <person name="Han C."/>
            <person name="Pitluck S."/>
            <person name="Liolios K."/>
            <person name="Ivanova N."/>
            <person name="Mavromatis K."/>
            <person name="Mikhailova N."/>
            <person name="Pati A."/>
            <person name="Goodwin L."/>
            <person name="Chen A."/>
            <person name="Palaniappan K."/>
            <person name="Land M."/>
            <person name="Hauser L."/>
            <person name="Chang Y.J."/>
            <person name="Jeffries C.D."/>
            <person name="Rohde M."/>
            <person name="Goker M."/>
            <person name="Woyke T."/>
            <person name="Bristow J."/>
            <person name="Eisen J.A."/>
            <person name="Markowitz V."/>
            <person name="Hugenholtz P."/>
            <person name="Kyrpides N.C."/>
            <person name="Klenk H.P."/>
            <person name="Lapidus A."/>
        </authorList>
    </citation>
    <scope>NUCLEOTIDE SEQUENCE [LARGE SCALE GENOMIC DNA]</scope>
    <source>
        <strain evidence="11">ATCC 700542 / DSM 9946 / VI-R2</strain>
    </source>
</reference>
<dbReference type="EMBL" id="CP002042">
    <property type="protein sequence ID" value="ADH62847.1"/>
    <property type="molecule type" value="Genomic_DNA"/>
</dbReference>
<dbReference type="InterPro" id="IPR002541">
    <property type="entry name" value="Cyt_c_assembly"/>
</dbReference>
<organism evidence="10 11">
    <name type="scientific">Allomeiothermus silvanus (strain ATCC 700542 / DSM 9946 / NBRC 106475 / NCIMB 13440 / VI-R2)</name>
    <name type="common">Thermus silvanus</name>
    <dbReference type="NCBI Taxonomy" id="526227"/>
    <lineage>
        <taxon>Bacteria</taxon>
        <taxon>Thermotogati</taxon>
        <taxon>Deinococcota</taxon>
        <taxon>Deinococci</taxon>
        <taxon>Thermales</taxon>
        <taxon>Thermaceae</taxon>
        <taxon>Allomeiothermus</taxon>
    </lineage>
</organism>
<keyword evidence="4 8" id="KW-0812">Transmembrane</keyword>
<evidence type="ECO:0000256" key="6">
    <source>
        <dbReference type="ARBA" id="ARBA00022989"/>
    </source>
</evidence>
<accession>D7BCG2</accession>
<feature type="transmembrane region" description="Helical" evidence="8">
    <location>
        <begin position="120"/>
        <end position="138"/>
    </location>
</feature>
<evidence type="ECO:0000256" key="7">
    <source>
        <dbReference type="ARBA" id="ARBA00023136"/>
    </source>
</evidence>
<dbReference type="GO" id="GO:0015232">
    <property type="term" value="F:heme transmembrane transporter activity"/>
    <property type="evidence" value="ECO:0007669"/>
    <property type="project" value="InterPro"/>
</dbReference>
<feature type="domain" description="Cytochrome c assembly protein" evidence="9">
    <location>
        <begin position="16"/>
        <end position="177"/>
    </location>
</feature>